<reference evidence="8" key="2">
    <citation type="submission" date="2021-01" db="UniProtKB">
        <authorList>
            <consortium name="EnsemblMetazoa"/>
        </authorList>
    </citation>
    <scope>IDENTIFICATION</scope>
</reference>
<dbReference type="PROSITE" id="PS50262">
    <property type="entry name" value="G_PROTEIN_RECEP_F1_2"/>
    <property type="match status" value="1"/>
</dbReference>
<dbReference type="GO" id="GO:0004930">
    <property type="term" value="F:G protein-coupled receptor activity"/>
    <property type="evidence" value="ECO:0007669"/>
    <property type="project" value="InterPro"/>
</dbReference>
<dbReference type="InterPro" id="IPR053231">
    <property type="entry name" value="GPCR_LN-TM7"/>
</dbReference>
<dbReference type="Pfam" id="PF00002">
    <property type="entry name" value="7tm_2"/>
    <property type="match status" value="1"/>
</dbReference>
<dbReference type="Proteomes" id="UP000007110">
    <property type="component" value="Unassembled WGS sequence"/>
</dbReference>
<dbReference type="InterPro" id="IPR017981">
    <property type="entry name" value="GPCR_2-like_7TM"/>
</dbReference>
<feature type="transmembrane region" description="Helical" evidence="5">
    <location>
        <begin position="360"/>
        <end position="384"/>
    </location>
</feature>
<evidence type="ECO:0008006" key="10">
    <source>
        <dbReference type="Google" id="ProtNLM"/>
    </source>
</evidence>
<dbReference type="InterPro" id="IPR000832">
    <property type="entry name" value="GPCR_2_secretin-like"/>
</dbReference>
<evidence type="ECO:0000313" key="8">
    <source>
        <dbReference type="EnsemblMetazoa" id="XP_800102"/>
    </source>
</evidence>
<keyword evidence="4 5" id="KW-0472">Membrane</keyword>
<dbReference type="PROSITE" id="PS50261">
    <property type="entry name" value="G_PROTEIN_RECEP_F2_4"/>
    <property type="match status" value="1"/>
</dbReference>
<organism evidence="8 9">
    <name type="scientific">Strongylocentrotus purpuratus</name>
    <name type="common">Purple sea urchin</name>
    <dbReference type="NCBI Taxonomy" id="7668"/>
    <lineage>
        <taxon>Eukaryota</taxon>
        <taxon>Metazoa</taxon>
        <taxon>Echinodermata</taxon>
        <taxon>Eleutherozoa</taxon>
        <taxon>Echinozoa</taxon>
        <taxon>Echinoidea</taxon>
        <taxon>Euechinoidea</taxon>
        <taxon>Echinacea</taxon>
        <taxon>Camarodonta</taxon>
        <taxon>Echinidea</taxon>
        <taxon>Strongylocentrotidae</taxon>
        <taxon>Strongylocentrotus</taxon>
    </lineage>
</organism>
<keyword evidence="3 5" id="KW-1133">Transmembrane helix</keyword>
<dbReference type="InterPro" id="IPR017452">
    <property type="entry name" value="GPCR_Rhodpsn_7TM"/>
</dbReference>
<dbReference type="Gene3D" id="1.20.1070.10">
    <property type="entry name" value="Rhodopsin 7-helix transmembrane proteins"/>
    <property type="match status" value="1"/>
</dbReference>
<accession>A0A7M7RHX5</accession>
<dbReference type="GeneID" id="115918064"/>
<evidence type="ECO:0000259" key="6">
    <source>
        <dbReference type="PROSITE" id="PS50261"/>
    </source>
</evidence>
<comment type="subcellular location">
    <subcellularLocation>
        <location evidence="1">Membrane</location>
        <topology evidence="1">Multi-pass membrane protein</topology>
    </subcellularLocation>
</comment>
<feature type="transmembrane region" description="Helical" evidence="5">
    <location>
        <begin position="311"/>
        <end position="333"/>
    </location>
</feature>
<dbReference type="PANTHER" id="PTHR45902">
    <property type="entry name" value="LATROPHILIN RECEPTOR-LIKE PROTEIN A"/>
    <property type="match status" value="1"/>
</dbReference>
<feature type="domain" description="G-protein coupled receptors family 2 profile 2" evidence="6">
    <location>
        <begin position="158"/>
        <end position="413"/>
    </location>
</feature>
<dbReference type="GO" id="GO:0007166">
    <property type="term" value="P:cell surface receptor signaling pathway"/>
    <property type="evidence" value="ECO:0007669"/>
    <property type="project" value="InterPro"/>
</dbReference>
<dbReference type="InParanoid" id="A0A7M7RHX5"/>
<feature type="domain" description="G-protein coupled receptors family 1 profile" evidence="7">
    <location>
        <begin position="172"/>
        <end position="409"/>
    </location>
</feature>
<feature type="transmembrane region" description="Helical" evidence="5">
    <location>
        <begin position="390"/>
        <end position="412"/>
    </location>
</feature>
<dbReference type="AlphaFoldDB" id="A0A7M7RHX5"/>
<evidence type="ECO:0000259" key="7">
    <source>
        <dbReference type="PROSITE" id="PS50262"/>
    </source>
</evidence>
<dbReference type="EnsemblMetazoa" id="XM_795009">
    <property type="protein sequence ID" value="XP_800102"/>
    <property type="gene ID" value="LOC115918064"/>
</dbReference>
<evidence type="ECO:0000256" key="5">
    <source>
        <dbReference type="SAM" id="Phobius"/>
    </source>
</evidence>
<sequence length="475" mass="54487">MILKTIALLMKKNVAYFEYFEEDCRFRTLECELNLDLKRLYRYEIHESGSVLYSFFCISVNPDEEYETGLCTDAGDWLKLEWEKQNDSICTINETLFVALKPEFLFIDDTGMEEIAPIDTFPYSLNCTIYFFALPTADAPPIIPLRGDQTWDKLPKWLKMCLRILNGLSSAALLFCLLTFVMFKELRNTHGKNVLSLVVAGLLSLFYTSGYIPLETDNPQLCAFLATLIYYFVLVPNYWWTAVAIFMAWTLGRKGIHRMDEVSGSRFFLLLSLFGWGLPLILALLAVFLHIGGIKIYDIDEYCWLIDGWPTYLITTQIFIPFLVGCVLFVLVVQRLRETRLDVASMDSGGKHRRRNERQLTIKMAAIFGVLWLPSWIFYVAFLFKPISSLAIIAQLLNQLSTFILPIVLCFNKRVAALWKARLAPLRDRLSSLTHSTSLADSHNIQTYSVNNKAFIHSDEPPVDGNGVQLRDIDN</sequence>
<feature type="transmembrane region" description="Helical" evidence="5">
    <location>
        <begin position="164"/>
        <end position="182"/>
    </location>
</feature>
<proteinExistence type="predicted"/>
<feature type="transmembrane region" description="Helical" evidence="5">
    <location>
        <begin position="194"/>
        <end position="212"/>
    </location>
</feature>
<evidence type="ECO:0000256" key="3">
    <source>
        <dbReference type="ARBA" id="ARBA00022989"/>
    </source>
</evidence>
<dbReference type="CDD" id="cd13952">
    <property type="entry name" value="7tm_classB"/>
    <property type="match status" value="1"/>
</dbReference>
<evidence type="ECO:0000256" key="2">
    <source>
        <dbReference type="ARBA" id="ARBA00022692"/>
    </source>
</evidence>
<evidence type="ECO:0000313" key="9">
    <source>
        <dbReference type="Proteomes" id="UP000007110"/>
    </source>
</evidence>
<evidence type="ECO:0000256" key="4">
    <source>
        <dbReference type="ARBA" id="ARBA00023136"/>
    </source>
</evidence>
<dbReference type="PANTHER" id="PTHR45902:SF4">
    <property type="entry name" value="G-PROTEIN COUPLED RECEPTORS FAMILY 2 PROFILE 2 DOMAIN-CONTAINING PROTEIN"/>
    <property type="match status" value="1"/>
</dbReference>
<dbReference type="OrthoDB" id="7683403at2759"/>
<keyword evidence="2 5" id="KW-0812">Transmembrane</keyword>
<dbReference type="GO" id="GO:0016020">
    <property type="term" value="C:membrane"/>
    <property type="evidence" value="ECO:0007669"/>
    <property type="project" value="UniProtKB-SubCell"/>
</dbReference>
<dbReference type="SUPFAM" id="SSF81321">
    <property type="entry name" value="Family A G protein-coupled receptor-like"/>
    <property type="match status" value="1"/>
</dbReference>
<feature type="transmembrane region" description="Helical" evidence="5">
    <location>
        <begin position="224"/>
        <end position="246"/>
    </location>
</feature>
<protein>
    <recommendedName>
        <fullName evidence="10">G-protein coupled receptors family 2 profile 2 domain-containing protein</fullName>
    </recommendedName>
</protein>
<reference evidence="9" key="1">
    <citation type="submission" date="2015-02" db="EMBL/GenBank/DDBJ databases">
        <title>Genome sequencing for Strongylocentrotus purpuratus.</title>
        <authorList>
            <person name="Murali S."/>
            <person name="Liu Y."/>
            <person name="Vee V."/>
            <person name="English A."/>
            <person name="Wang M."/>
            <person name="Skinner E."/>
            <person name="Han Y."/>
            <person name="Muzny D.M."/>
            <person name="Worley K.C."/>
            <person name="Gibbs R.A."/>
        </authorList>
    </citation>
    <scope>NUCLEOTIDE SEQUENCE</scope>
</reference>
<keyword evidence="9" id="KW-1185">Reference proteome</keyword>
<evidence type="ECO:0000256" key="1">
    <source>
        <dbReference type="ARBA" id="ARBA00004141"/>
    </source>
</evidence>
<name>A0A7M7RHX5_STRPU</name>
<feature type="transmembrane region" description="Helical" evidence="5">
    <location>
        <begin position="267"/>
        <end position="291"/>
    </location>
</feature>
<dbReference type="RefSeq" id="XP_800102.3">
    <property type="nucleotide sequence ID" value="XM_795009.4"/>
</dbReference>